<dbReference type="PATRIC" id="fig|1073571.4.peg.6279"/>
<evidence type="ECO:0000313" key="3">
    <source>
        <dbReference type="Proteomes" id="UP000033163"/>
    </source>
</evidence>
<dbReference type="CDD" id="cd02042">
    <property type="entry name" value="ParAB_family"/>
    <property type="match status" value="1"/>
</dbReference>
<evidence type="ECO:0000259" key="1">
    <source>
        <dbReference type="Pfam" id="PF13614"/>
    </source>
</evidence>
<dbReference type="InterPro" id="IPR025669">
    <property type="entry name" value="AAA_dom"/>
</dbReference>
<dbReference type="KEGG" id="pri:PRIO_5849"/>
<dbReference type="InterPro" id="IPR027417">
    <property type="entry name" value="P-loop_NTPase"/>
</dbReference>
<proteinExistence type="predicted"/>
<feature type="domain" description="AAA" evidence="1">
    <location>
        <begin position="118"/>
        <end position="169"/>
    </location>
</feature>
<dbReference type="SUPFAM" id="SSF52540">
    <property type="entry name" value="P-loop containing nucleoside triphosphate hydrolases"/>
    <property type="match status" value="1"/>
</dbReference>
<organism evidence="2 3">
    <name type="scientific">Paenibacillus riograndensis SBR5</name>
    <dbReference type="NCBI Taxonomy" id="1073571"/>
    <lineage>
        <taxon>Bacteria</taxon>
        <taxon>Bacillati</taxon>
        <taxon>Bacillota</taxon>
        <taxon>Bacilli</taxon>
        <taxon>Bacillales</taxon>
        <taxon>Paenibacillaceae</taxon>
        <taxon>Paenibacillus</taxon>
        <taxon>Paenibacillus sonchi group</taxon>
    </lineage>
</organism>
<reference evidence="3" key="1">
    <citation type="submission" date="2015-03" db="EMBL/GenBank/DDBJ databases">
        <authorList>
            <person name="Wibberg D."/>
        </authorList>
    </citation>
    <scope>NUCLEOTIDE SEQUENCE [LARGE SCALE GENOMIC DNA]</scope>
</reference>
<accession>A0A0E4CZ59</accession>
<dbReference type="PANTHER" id="PTHR13696:SF52">
    <property type="entry name" value="PARA FAMILY PROTEIN CT_582"/>
    <property type="match status" value="1"/>
</dbReference>
<dbReference type="Pfam" id="PF13614">
    <property type="entry name" value="AAA_31"/>
    <property type="match status" value="2"/>
</dbReference>
<dbReference type="Proteomes" id="UP000033163">
    <property type="component" value="Chromosome I"/>
</dbReference>
<dbReference type="RefSeq" id="WP_020431496.1">
    <property type="nucleotide sequence ID" value="NZ_AGBD01001291.1"/>
</dbReference>
<protein>
    <submittedName>
        <fullName evidence="2">Cobyrinic acid a,c-diamide synthase</fullName>
    </submittedName>
</protein>
<dbReference type="HOGENOM" id="CLU_037612_1_4_9"/>
<gene>
    <name evidence="2" type="ORF">PRIO_5849</name>
</gene>
<dbReference type="Gene3D" id="3.40.50.300">
    <property type="entry name" value="P-loop containing nucleotide triphosphate hydrolases"/>
    <property type="match status" value="2"/>
</dbReference>
<dbReference type="EMBL" id="LN831776">
    <property type="protein sequence ID" value="CQR58236.1"/>
    <property type="molecule type" value="Genomic_DNA"/>
</dbReference>
<feature type="domain" description="AAA" evidence="1">
    <location>
        <begin position="19"/>
        <end position="117"/>
    </location>
</feature>
<sequence length="211" mass="23341">MKPFLDVGEKFGKNSGRTTVITIANQKGGTGKTTTAYNLAYALSNEGKKVLLVDFDPQGNLSMCFGIEQPDQLQLSMFNVMNAIMSDEPLPPAEEYIHTHGNIDLIPSNIELSVAEINPSLGLLTINALAASDSVLIPVNPQPWSATGLTQLLRIIVKVKKCINPRISIEGILMTMCNTRTNLYKEAFRLVKVYYRETFHIFEVQIPLSVK</sequence>
<evidence type="ECO:0000313" key="2">
    <source>
        <dbReference type="EMBL" id="CQR58236.1"/>
    </source>
</evidence>
<dbReference type="PANTHER" id="PTHR13696">
    <property type="entry name" value="P-LOOP CONTAINING NUCLEOSIDE TRIPHOSPHATE HYDROLASE"/>
    <property type="match status" value="1"/>
</dbReference>
<dbReference type="AlphaFoldDB" id="A0A0E4CZ59"/>
<dbReference type="InterPro" id="IPR050678">
    <property type="entry name" value="DNA_Partitioning_ATPase"/>
</dbReference>
<name>A0A0E4CZ59_9BACL</name>